<evidence type="ECO:0000313" key="2">
    <source>
        <dbReference type="Proteomes" id="UP000004095"/>
    </source>
</evidence>
<proteinExistence type="predicted"/>
<organism evidence="1 2">
    <name type="scientific">Microscilla marina ATCC 23134</name>
    <dbReference type="NCBI Taxonomy" id="313606"/>
    <lineage>
        <taxon>Bacteria</taxon>
        <taxon>Pseudomonadati</taxon>
        <taxon>Bacteroidota</taxon>
        <taxon>Cytophagia</taxon>
        <taxon>Cytophagales</taxon>
        <taxon>Microscillaceae</taxon>
        <taxon>Microscilla</taxon>
    </lineage>
</organism>
<dbReference type="RefSeq" id="WP_002692847.1">
    <property type="nucleotide sequence ID" value="NZ_AAWS01000001.1"/>
</dbReference>
<dbReference type="AlphaFoldDB" id="A1ZCH5"/>
<sequence>MSLKGNSRKNNLDQLFSVKNILSARGFDIRKEDKENNLLIKNIRQRKYPNGEHLFRIFNDFRKRKELLHAITHSKKTSSDKEVRKLINHAEFAPDRNKFSYTFEWYMGELVVRRFSAFAYSYGVEVEDVQRNETNTYAGDYDVLVVLRNLNLIYIECKTGKFNRESILKSVGRSLALHCDFVIIMIDNPIHANQLHHKLKGADHPLLPLHRLNQIQTKGNDASLIYDWMNCYLLTSSGNIEEQIKTVLRINQAKKILPQYMFGYENHEFEQLGYTIKTLV</sequence>
<evidence type="ECO:0000313" key="1">
    <source>
        <dbReference type="EMBL" id="EAY31977.1"/>
    </source>
</evidence>
<comment type="caution">
    <text evidence="1">The sequence shown here is derived from an EMBL/GenBank/DDBJ whole genome shotgun (WGS) entry which is preliminary data.</text>
</comment>
<dbReference type="OrthoDB" id="9846997at2"/>
<reference evidence="1 2" key="1">
    <citation type="submission" date="2007-01" db="EMBL/GenBank/DDBJ databases">
        <authorList>
            <person name="Haygood M."/>
            <person name="Podell S."/>
            <person name="Anderson C."/>
            <person name="Hopkinson B."/>
            <person name="Roe K."/>
            <person name="Barbeau K."/>
            <person name="Gaasterland T."/>
            <person name="Ferriera S."/>
            <person name="Johnson J."/>
            <person name="Kravitz S."/>
            <person name="Beeson K."/>
            <person name="Sutton G."/>
            <person name="Rogers Y.-H."/>
            <person name="Friedman R."/>
            <person name="Frazier M."/>
            <person name="Venter J.C."/>
        </authorList>
    </citation>
    <scope>NUCLEOTIDE SEQUENCE [LARGE SCALE GENOMIC DNA]</scope>
    <source>
        <strain evidence="1 2">ATCC 23134</strain>
    </source>
</reference>
<keyword evidence="2" id="KW-1185">Reference proteome</keyword>
<dbReference type="Proteomes" id="UP000004095">
    <property type="component" value="Unassembled WGS sequence"/>
</dbReference>
<dbReference type="EMBL" id="AAWS01000001">
    <property type="protein sequence ID" value="EAY31977.1"/>
    <property type="molecule type" value="Genomic_DNA"/>
</dbReference>
<gene>
    <name evidence="1" type="ORF">M23134_02006</name>
</gene>
<protein>
    <submittedName>
        <fullName evidence="1">Uncharacterized protein</fullName>
    </submittedName>
</protein>
<accession>A1ZCH5</accession>
<name>A1ZCH5_MICM2</name>